<evidence type="ECO:0000313" key="5">
    <source>
        <dbReference type="Proteomes" id="UP000609531"/>
    </source>
</evidence>
<dbReference type="PROSITE" id="PS00061">
    <property type="entry name" value="ADH_SHORT"/>
    <property type="match status" value="1"/>
</dbReference>
<keyword evidence="5" id="KW-1185">Reference proteome</keyword>
<dbReference type="CDD" id="cd05374">
    <property type="entry name" value="17beta-HSD-like_SDR_c"/>
    <property type="match status" value="1"/>
</dbReference>
<keyword evidence="2" id="KW-0560">Oxidoreductase</keyword>
<dbReference type="PRINTS" id="PR00080">
    <property type="entry name" value="SDRFAMILY"/>
</dbReference>
<dbReference type="PANTHER" id="PTHR43976:SF16">
    <property type="entry name" value="SHORT-CHAIN DEHYDROGENASE_REDUCTASE FAMILY PROTEIN"/>
    <property type="match status" value="1"/>
</dbReference>
<dbReference type="InterPro" id="IPR002347">
    <property type="entry name" value="SDR_fam"/>
</dbReference>
<dbReference type="PANTHER" id="PTHR43976">
    <property type="entry name" value="SHORT CHAIN DEHYDROGENASE"/>
    <property type="match status" value="1"/>
</dbReference>
<gene>
    <name evidence="4" type="ORF">JCR33_06425</name>
</gene>
<accession>A0A934IMW2</accession>
<name>A0A934IMW2_9HYPH</name>
<dbReference type="Gene3D" id="3.40.50.720">
    <property type="entry name" value="NAD(P)-binding Rossmann-like Domain"/>
    <property type="match status" value="1"/>
</dbReference>
<organism evidence="4 5">
    <name type="scientific">Acuticoccus mangrovi</name>
    <dbReference type="NCBI Taxonomy" id="2796142"/>
    <lineage>
        <taxon>Bacteria</taxon>
        <taxon>Pseudomonadati</taxon>
        <taxon>Pseudomonadota</taxon>
        <taxon>Alphaproteobacteria</taxon>
        <taxon>Hyphomicrobiales</taxon>
        <taxon>Amorphaceae</taxon>
        <taxon>Acuticoccus</taxon>
    </lineage>
</organism>
<dbReference type="GO" id="GO:0016491">
    <property type="term" value="F:oxidoreductase activity"/>
    <property type="evidence" value="ECO:0007669"/>
    <property type="project" value="UniProtKB-KW"/>
</dbReference>
<dbReference type="InterPro" id="IPR051911">
    <property type="entry name" value="SDR_oxidoreductase"/>
</dbReference>
<dbReference type="RefSeq" id="WP_198881182.1">
    <property type="nucleotide sequence ID" value="NZ_JAEKJA010000003.1"/>
</dbReference>
<dbReference type="SUPFAM" id="SSF51735">
    <property type="entry name" value="NAD(P)-binding Rossmann-fold domains"/>
    <property type="match status" value="1"/>
</dbReference>
<dbReference type="InterPro" id="IPR036291">
    <property type="entry name" value="NAD(P)-bd_dom_sf"/>
</dbReference>
<proteinExistence type="inferred from homology"/>
<dbReference type="PRINTS" id="PR00081">
    <property type="entry name" value="GDHRDH"/>
</dbReference>
<comment type="similarity">
    <text evidence="1 3">Belongs to the short-chain dehydrogenases/reductases (SDR) family.</text>
</comment>
<dbReference type="AlphaFoldDB" id="A0A934IMW2"/>
<dbReference type="EMBL" id="JAEKJA010000003">
    <property type="protein sequence ID" value="MBJ3775313.1"/>
    <property type="molecule type" value="Genomic_DNA"/>
</dbReference>
<evidence type="ECO:0000256" key="2">
    <source>
        <dbReference type="ARBA" id="ARBA00023002"/>
    </source>
</evidence>
<dbReference type="Proteomes" id="UP000609531">
    <property type="component" value="Unassembled WGS sequence"/>
</dbReference>
<comment type="caution">
    <text evidence="4">The sequence shown here is derived from an EMBL/GenBank/DDBJ whole genome shotgun (WGS) entry which is preliminary data.</text>
</comment>
<sequence length="277" mass="29104">MPKTWLITGCSSGFGSLLAEAAASRGDRVVATARDVSKLAPLVAAHPESIVPAVLDVTRPETARAALALANERFGGIDILVNNAGYGFIGALEEGAPEEYRPLFETNVFGLIETTRAALPTLRARGGVIVNFSSTAGISGSAGSGYYNATKFAVEGLSEALAQELAPFGIRVMLVEPGPFRTDFLGRSITVASHEMPEYAETAGRRRRYRETNDGRQAGDPAKAIAVLMQALDAESPPLRLPLGARAFQAADAKLASLGADVEAWRSVGIATDFDPA</sequence>
<evidence type="ECO:0000256" key="1">
    <source>
        <dbReference type="ARBA" id="ARBA00006484"/>
    </source>
</evidence>
<protein>
    <submittedName>
        <fullName evidence="4">SDR family NAD(P)-dependent oxidoreductase</fullName>
    </submittedName>
</protein>
<dbReference type="NCBIfam" id="NF004824">
    <property type="entry name" value="PRK06180.1"/>
    <property type="match status" value="1"/>
</dbReference>
<dbReference type="InterPro" id="IPR020904">
    <property type="entry name" value="Sc_DH/Rdtase_CS"/>
</dbReference>
<evidence type="ECO:0000256" key="3">
    <source>
        <dbReference type="RuleBase" id="RU000363"/>
    </source>
</evidence>
<reference evidence="4" key="1">
    <citation type="submission" date="2020-12" db="EMBL/GenBank/DDBJ databases">
        <title>Bacterial taxonomy.</title>
        <authorList>
            <person name="Pan X."/>
        </authorList>
    </citation>
    <scope>NUCLEOTIDE SEQUENCE</scope>
    <source>
        <strain evidence="4">B2012</strain>
    </source>
</reference>
<dbReference type="Pfam" id="PF00106">
    <property type="entry name" value="adh_short"/>
    <property type="match status" value="1"/>
</dbReference>
<evidence type="ECO:0000313" key="4">
    <source>
        <dbReference type="EMBL" id="MBJ3775313.1"/>
    </source>
</evidence>